<dbReference type="OrthoDB" id="5583at2759"/>
<evidence type="ECO:0000256" key="2">
    <source>
        <dbReference type="ARBA" id="ARBA00006076"/>
    </source>
</evidence>
<evidence type="ECO:0000256" key="1">
    <source>
        <dbReference type="ARBA" id="ARBA00004123"/>
    </source>
</evidence>
<keyword evidence="3" id="KW-0539">Nucleus</keyword>
<dbReference type="Pfam" id="PF03343">
    <property type="entry name" value="SART-1"/>
    <property type="match status" value="1"/>
</dbReference>
<name>M7TPQ6_EUTLA</name>
<feature type="compositionally biased region" description="Basic and acidic residues" evidence="4">
    <location>
        <begin position="371"/>
        <end position="383"/>
    </location>
</feature>
<dbReference type="AlphaFoldDB" id="M7TPQ6"/>
<dbReference type="eggNOG" id="KOG2217">
    <property type="taxonomic scope" value="Eukaryota"/>
</dbReference>
<reference evidence="6" key="1">
    <citation type="journal article" date="2013" name="Genome Announc.">
        <title>Draft genome sequence of the grapevine dieback fungus Eutypa lata UCR-EL1.</title>
        <authorList>
            <person name="Blanco-Ulate B."/>
            <person name="Rolshausen P.E."/>
            <person name="Cantu D."/>
        </authorList>
    </citation>
    <scope>NUCLEOTIDE SEQUENCE [LARGE SCALE GENOMIC DNA]</scope>
    <source>
        <strain evidence="6">UCR-EL1</strain>
    </source>
</reference>
<dbReference type="STRING" id="1287681.M7TPQ6"/>
<feature type="compositionally biased region" description="Basic and acidic residues" evidence="4">
    <location>
        <begin position="54"/>
        <end position="77"/>
    </location>
</feature>
<dbReference type="PANTHER" id="PTHR14152:SF5">
    <property type="entry name" value="U4_U6.U5 TRI-SNRNP-ASSOCIATED PROTEIN 1"/>
    <property type="match status" value="1"/>
</dbReference>
<organism evidence="5 6">
    <name type="scientific">Eutypa lata (strain UCR-EL1)</name>
    <name type="common">Grapevine dieback disease fungus</name>
    <name type="synonym">Eutypa armeniacae</name>
    <dbReference type="NCBI Taxonomy" id="1287681"/>
    <lineage>
        <taxon>Eukaryota</taxon>
        <taxon>Fungi</taxon>
        <taxon>Dikarya</taxon>
        <taxon>Ascomycota</taxon>
        <taxon>Pezizomycotina</taxon>
        <taxon>Sordariomycetes</taxon>
        <taxon>Xylariomycetidae</taxon>
        <taxon>Xylariales</taxon>
        <taxon>Diatrypaceae</taxon>
        <taxon>Eutypa</taxon>
    </lineage>
</organism>
<evidence type="ECO:0000313" key="6">
    <source>
        <dbReference type="Proteomes" id="UP000012174"/>
    </source>
</evidence>
<dbReference type="InterPro" id="IPR005011">
    <property type="entry name" value="SNU66/SART1"/>
</dbReference>
<feature type="compositionally biased region" description="Polar residues" evidence="4">
    <location>
        <begin position="635"/>
        <end position="649"/>
    </location>
</feature>
<comment type="subcellular location">
    <subcellularLocation>
        <location evidence="1">Nucleus</location>
    </subcellularLocation>
</comment>
<dbReference type="Proteomes" id="UP000012174">
    <property type="component" value="Unassembled WGS sequence"/>
</dbReference>
<feature type="region of interest" description="Disordered" evidence="4">
    <location>
        <begin position="15"/>
        <end position="77"/>
    </location>
</feature>
<dbReference type="EMBL" id="KB706198">
    <property type="protein sequence ID" value="EMR68670.1"/>
    <property type="molecule type" value="Genomic_DNA"/>
</dbReference>
<feature type="region of interest" description="Disordered" evidence="4">
    <location>
        <begin position="285"/>
        <end position="480"/>
    </location>
</feature>
<comment type="similarity">
    <text evidence="2">Belongs to the SNU66/SART1 family.</text>
</comment>
<evidence type="ECO:0000256" key="3">
    <source>
        <dbReference type="ARBA" id="ARBA00023242"/>
    </source>
</evidence>
<feature type="region of interest" description="Disordered" evidence="4">
    <location>
        <begin position="632"/>
        <end position="661"/>
    </location>
</feature>
<sequence length="661" mass="74888">MSAAEIEEMNRLRKSMGLAPLPVPGASESNGNNLQFKEKQDDLGEDEEPASTLETREAAAYDNYKRIKDEEEAKKSRHERLAAIKKARDAAKRFEALEGKGLGEADDKEDISAKSWLKSQTKRQKQIDKARKYEAQLAAEEAERAAAIQYTSKDLAGVQVAHEVDAFEDGDEHIMTLKDSNVLGDEDDEGDQLEDISLRDREKLTEKLELKKKKPIYDPHATDETGDRSILAQYDEEIGKKKVKQFTLDAQGNTVVANELGSQPQDRRQKISLDFLEEERPSSDYLDISEIKVKKPKKKKTKSTRQRPVDEDDIFPVETTKQDHSMDIDAGAGFISRKRKTEDTSYADDEDLQATLAKQRREALKKRKRMRPEDIARQFKEEESTPGPDDAADTQEGGLVIDETTEFVSSLRKEDVEERKPRKRQTASAEPVTAMGNESDEDEHMQDGDDDSAPQREISPPPPETYGLGVEEEKSVGGGAGLGATLQLLRERRLIAETNAGDLNNKFRDQQAFLAEKRRRLEDIEKSAREQRERDRTSGKFSKLSAREREDYARQQNNIRDQQTSRVMADLFSKGYQPNVELKYHDEFGRNLDQKEAFKHLSHQFHGKGSGKGKTDKRLKKIDDEKRRLAESMLDASQNVGMSSATAQQTKKRKEAGVRLA</sequence>
<proteinExistence type="inferred from homology"/>
<dbReference type="KEGG" id="ela:UCREL1_4321"/>
<protein>
    <submittedName>
        <fullName evidence="5">Putative sart-1 family protein</fullName>
    </submittedName>
</protein>
<feature type="compositionally biased region" description="Basic and acidic residues" evidence="4">
    <location>
        <begin position="411"/>
        <end position="420"/>
    </location>
</feature>
<evidence type="ECO:0000313" key="5">
    <source>
        <dbReference type="EMBL" id="EMR68670.1"/>
    </source>
</evidence>
<keyword evidence="6" id="KW-1185">Reference proteome</keyword>
<dbReference type="OMA" id="KRRDYTG"/>
<dbReference type="GO" id="GO:0046540">
    <property type="term" value="C:U4/U6 x U5 tri-snRNP complex"/>
    <property type="evidence" value="ECO:0007669"/>
    <property type="project" value="TreeGrafter"/>
</dbReference>
<feature type="compositionally biased region" description="Basic and acidic residues" evidence="4">
    <location>
        <begin position="519"/>
        <end position="538"/>
    </location>
</feature>
<dbReference type="HOGENOM" id="CLU_009379_2_0_1"/>
<accession>M7TPQ6</accession>
<feature type="region of interest" description="Disordered" evidence="4">
    <location>
        <begin position="519"/>
        <end position="560"/>
    </location>
</feature>
<feature type="compositionally biased region" description="Basic residues" evidence="4">
    <location>
        <begin position="294"/>
        <end position="305"/>
    </location>
</feature>
<dbReference type="PANTHER" id="PTHR14152">
    <property type="entry name" value="SQUAMOUS CELL CARCINOMA ANTIGEN RECOGNISED BY CYTOTOXIC T LYMPHOCYTES"/>
    <property type="match status" value="1"/>
</dbReference>
<gene>
    <name evidence="5" type="ORF">UCREL1_4321</name>
</gene>
<dbReference type="GO" id="GO:0000481">
    <property type="term" value="P:maturation of 5S rRNA"/>
    <property type="evidence" value="ECO:0007669"/>
    <property type="project" value="TreeGrafter"/>
</dbReference>
<dbReference type="GO" id="GO:0045292">
    <property type="term" value="P:mRNA cis splicing, via spliceosome"/>
    <property type="evidence" value="ECO:0007669"/>
    <property type="project" value="TreeGrafter"/>
</dbReference>
<feature type="compositionally biased region" description="Acidic residues" evidence="4">
    <location>
        <begin position="438"/>
        <end position="452"/>
    </location>
</feature>
<evidence type="ECO:0000256" key="4">
    <source>
        <dbReference type="SAM" id="MobiDB-lite"/>
    </source>
</evidence>